<dbReference type="AlphaFoldDB" id="A0A4R1NI55"/>
<reference evidence="1 2" key="1">
    <citation type="submission" date="2019-02" db="EMBL/GenBank/DDBJ databases">
        <title>Investigation of anaerobic lignin degradation for improved lignocellulosic biofuels.</title>
        <authorList>
            <person name="Deangelis K."/>
        </authorList>
    </citation>
    <scope>NUCLEOTIDE SEQUENCE [LARGE SCALE GENOMIC DNA]</scope>
    <source>
        <strain evidence="1 2">159R</strain>
    </source>
</reference>
<sequence>MRRFLMCIGIIAITVSLNGCPWWHGHGGHGGRGDAMVSVLK</sequence>
<evidence type="ECO:0000313" key="1">
    <source>
        <dbReference type="EMBL" id="TCL06757.1"/>
    </source>
</evidence>
<accession>A0A4R1NI55</accession>
<protein>
    <submittedName>
        <fullName evidence="1">Uncharacterized protein</fullName>
    </submittedName>
</protein>
<evidence type="ECO:0000313" key="2">
    <source>
        <dbReference type="Proteomes" id="UP000294555"/>
    </source>
</evidence>
<organism evidence="1 2">
    <name type="scientific">Sodalis ligni</name>
    <dbReference type="NCBI Taxonomy" id="2697027"/>
    <lineage>
        <taxon>Bacteria</taxon>
        <taxon>Pseudomonadati</taxon>
        <taxon>Pseudomonadota</taxon>
        <taxon>Gammaproteobacteria</taxon>
        <taxon>Enterobacterales</taxon>
        <taxon>Bruguierivoracaceae</taxon>
        <taxon>Sodalis</taxon>
    </lineage>
</organism>
<proteinExistence type="predicted"/>
<comment type="caution">
    <text evidence="1">The sequence shown here is derived from an EMBL/GenBank/DDBJ whole genome shotgun (WGS) entry which is preliminary data.</text>
</comment>
<dbReference type="EMBL" id="SJOI01000001">
    <property type="protein sequence ID" value="TCL06757.1"/>
    <property type="molecule type" value="Genomic_DNA"/>
</dbReference>
<keyword evidence="2" id="KW-1185">Reference proteome</keyword>
<dbReference type="Proteomes" id="UP000294555">
    <property type="component" value="Unassembled WGS sequence"/>
</dbReference>
<gene>
    <name evidence="1" type="ORF">EZJ58_5047</name>
</gene>
<name>A0A4R1NI55_9GAMM</name>
<dbReference type="RefSeq" id="WP_275956905.1">
    <property type="nucleotide sequence ID" value="NZ_CP075169.1"/>
</dbReference>